<evidence type="ECO:0000256" key="5">
    <source>
        <dbReference type="ARBA" id="ARBA00023242"/>
    </source>
</evidence>
<keyword evidence="9" id="KW-1185">Reference proteome</keyword>
<evidence type="ECO:0000256" key="6">
    <source>
        <dbReference type="SAM" id="MobiDB-lite"/>
    </source>
</evidence>
<protein>
    <recommendedName>
        <fullName evidence="7">TCP domain-containing protein</fullName>
    </recommendedName>
</protein>
<evidence type="ECO:0000313" key="8">
    <source>
        <dbReference type="EMBL" id="KAG2545413.1"/>
    </source>
</evidence>
<feature type="compositionally biased region" description="Low complexity" evidence="6">
    <location>
        <begin position="414"/>
        <end position="435"/>
    </location>
</feature>
<organism evidence="8 9">
    <name type="scientific">Panicum virgatum</name>
    <name type="common">Blackwell switchgrass</name>
    <dbReference type="NCBI Taxonomy" id="38727"/>
    <lineage>
        <taxon>Eukaryota</taxon>
        <taxon>Viridiplantae</taxon>
        <taxon>Streptophyta</taxon>
        <taxon>Embryophyta</taxon>
        <taxon>Tracheophyta</taxon>
        <taxon>Spermatophyta</taxon>
        <taxon>Magnoliopsida</taxon>
        <taxon>Liliopsida</taxon>
        <taxon>Poales</taxon>
        <taxon>Poaceae</taxon>
        <taxon>PACMAD clade</taxon>
        <taxon>Panicoideae</taxon>
        <taxon>Panicodae</taxon>
        <taxon>Paniceae</taxon>
        <taxon>Panicinae</taxon>
        <taxon>Panicum</taxon>
        <taxon>Panicum sect. Hiantes</taxon>
    </lineage>
</organism>
<evidence type="ECO:0000259" key="7">
    <source>
        <dbReference type="PROSITE" id="PS51369"/>
    </source>
</evidence>
<feature type="compositionally biased region" description="Basic and acidic residues" evidence="6">
    <location>
        <begin position="109"/>
        <end position="119"/>
    </location>
</feature>
<dbReference type="GO" id="GO:0005634">
    <property type="term" value="C:nucleus"/>
    <property type="evidence" value="ECO:0007669"/>
    <property type="project" value="UniProtKB-SubCell"/>
</dbReference>
<accession>A0A8T0N8X2</accession>
<evidence type="ECO:0000313" key="9">
    <source>
        <dbReference type="Proteomes" id="UP000823388"/>
    </source>
</evidence>
<comment type="caution">
    <text evidence="8">The sequence shown here is derived from an EMBL/GenBank/DDBJ whole genome shotgun (WGS) entry which is preliminary data.</text>
</comment>
<dbReference type="PANTHER" id="PTHR31072:SF114">
    <property type="entry name" value="TRANSCRIPTION FACTOR PCF6"/>
    <property type="match status" value="1"/>
</dbReference>
<feature type="compositionally biased region" description="Polar residues" evidence="6">
    <location>
        <begin position="1"/>
        <end position="10"/>
    </location>
</feature>
<evidence type="ECO:0000256" key="1">
    <source>
        <dbReference type="ARBA" id="ARBA00004123"/>
    </source>
</evidence>
<dbReference type="PROSITE" id="PS51369">
    <property type="entry name" value="TCP"/>
    <property type="match status" value="1"/>
</dbReference>
<dbReference type="GO" id="GO:0043565">
    <property type="term" value="F:sequence-specific DNA binding"/>
    <property type="evidence" value="ECO:0007669"/>
    <property type="project" value="TreeGrafter"/>
</dbReference>
<evidence type="ECO:0000256" key="2">
    <source>
        <dbReference type="ARBA" id="ARBA00023015"/>
    </source>
</evidence>
<dbReference type="PANTHER" id="PTHR31072">
    <property type="entry name" value="TRANSCRIPTION FACTOR TCP4-RELATED"/>
    <property type="match status" value="1"/>
</dbReference>
<keyword evidence="5" id="KW-0539">Nucleus</keyword>
<keyword evidence="3" id="KW-0238">DNA-binding</keyword>
<feature type="compositionally biased region" description="Low complexity" evidence="6">
    <location>
        <begin position="273"/>
        <end position="283"/>
    </location>
</feature>
<proteinExistence type="predicted"/>
<feature type="compositionally biased region" description="Low complexity" evidence="6">
    <location>
        <begin position="179"/>
        <end position="193"/>
    </location>
</feature>
<sequence length="650" mass="67744">MREAGTTSGESFGRRAHRKRTALNAVRPRRRPPSGGGERRLRRGLGLFADKCAEAPQRSAADGRSDTGPGPLKPAAAAAAAACLPLPSARLPARAQQPAAASAAPQRPARGERDRESEVARQIAALCATPELPVCAGAGAGENRQKNTEARQAKVWHEYGRFRQAWQRGEARGDKIARGARAAAAAAGPTRPARTTRSRRRRGQPSQPQPLPAAETHPGRRRQPTRRASSIKSPHSSRGEHARGRQAYEQRRSRRGGFMEAVGDGAAAGAGDGAPPARSQQGAKRGRGGGVRGSDAEAAAAWGQPPALPPPQGPGAGSRIYRVRASGGKDRHSKVYTAKGIRDRRVRLSVPTAIQFYDLQDRLGFDQPSKAIEWLINAASDAIDKLPALDTAAFAALPGPGDADAAKVKQQQLGSSSGGSSPSETSKGSELSLSRSDGRGGAAAAAARDREVTVASTSAQAASFTELLTGVASAGAISAAEHKQSWQQQQPNASAAAAADCVGIAHPGKGAHGLSTHAFSGPIKFGNAPPFGMVPAQPFNFTTHVEMPHFSLGQDALAASSAPAAGDYNLNFSMSSGFLGANRGTLQSNSQSNFSGHHHQQLQRLDGPFLFGHAAAAAAHPASENQLTASAALQLWDGFRHSSMKEKSKN</sequence>
<evidence type="ECO:0000256" key="4">
    <source>
        <dbReference type="ARBA" id="ARBA00023163"/>
    </source>
</evidence>
<dbReference type="EMBL" id="CM029053">
    <property type="protein sequence ID" value="KAG2545413.1"/>
    <property type="molecule type" value="Genomic_DNA"/>
</dbReference>
<gene>
    <name evidence="8" type="ORF">PVAP13_9KG308061</name>
</gene>
<feature type="compositionally biased region" description="Basic and acidic residues" evidence="6">
    <location>
        <begin position="237"/>
        <end position="251"/>
    </location>
</feature>
<dbReference type="GO" id="GO:2000032">
    <property type="term" value="P:regulation of secondary shoot formation"/>
    <property type="evidence" value="ECO:0007669"/>
    <property type="project" value="TreeGrafter"/>
</dbReference>
<feature type="domain" description="TCP" evidence="7">
    <location>
        <begin position="328"/>
        <end position="386"/>
    </location>
</feature>
<dbReference type="Proteomes" id="UP000823388">
    <property type="component" value="Chromosome 9K"/>
</dbReference>
<dbReference type="InterPro" id="IPR005333">
    <property type="entry name" value="Transcription_factor_TCP"/>
</dbReference>
<feature type="region of interest" description="Disordered" evidence="6">
    <location>
        <begin position="1"/>
        <end position="79"/>
    </location>
</feature>
<feature type="region of interest" description="Disordered" evidence="6">
    <location>
        <begin position="172"/>
        <end position="319"/>
    </location>
</feature>
<keyword evidence="4" id="KW-0804">Transcription</keyword>
<feature type="compositionally biased region" description="Basic residues" evidence="6">
    <location>
        <begin position="14"/>
        <end position="32"/>
    </location>
</feature>
<feature type="compositionally biased region" description="Basic residues" evidence="6">
    <location>
        <begin position="194"/>
        <end position="203"/>
    </location>
</feature>
<comment type="subcellular location">
    <subcellularLocation>
        <location evidence="1">Nucleus</location>
    </subcellularLocation>
</comment>
<evidence type="ECO:0000256" key="3">
    <source>
        <dbReference type="ARBA" id="ARBA00023125"/>
    </source>
</evidence>
<reference evidence="8" key="1">
    <citation type="submission" date="2020-05" db="EMBL/GenBank/DDBJ databases">
        <title>WGS assembly of Panicum virgatum.</title>
        <authorList>
            <person name="Lovell J.T."/>
            <person name="Jenkins J."/>
            <person name="Shu S."/>
            <person name="Juenger T.E."/>
            <person name="Schmutz J."/>
        </authorList>
    </citation>
    <scope>NUCLEOTIDE SEQUENCE</scope>
    <source>
        <strain evidence="8">AP13</strain>
    </source>
</reference>
<feature type="region of interest" description="Disordered" evidence="6">
    <location>
        <begin position="402"/>
        <end position="445"/>
    </location>
</feature>
<dbReference type="InterPro" id="IPR017887">
    <property type="entry name" value="TF_TCP_subgr"/>
</dbReference>
<dbReference type="AlphaFoldDB" id="A0A8T0N8X2"/>
<feature type="compositionally biased region" description="Low complexity" evidence="6">
    <location>
        <begin position="69"/>
        <end position="79"/>
    </location>
</feature>
<feature type="compositionally biased region" description="Polar residues" evidence="6">
    <location>
        <begin position="226"/>
        <end position="236"/>
    </location>
</feature>
<dbReference type="GO" id="GO:0003700">
    <property type="term" value="F:DNA-binding transcription factor activity"/>
    <property type="evidence" value="ECO:0007669"/>
    <property type="project" value="InterPro"/>
</dbReference>
<feature type="region of interest" description="Disordered" evidence="6">
    <location>
        <begin position="92"/>
        <end position="120"/>
    </location>
</feature>
<keyword evidence="2" id="KW-0805">Transcription regulation</keyword>
<name>A0A8T0N8X2_PANVG</name>
<dbReference type="Pfam" id="PF03634">
    <property type="entry name" value="TCP"/>
    <property type="match status" value="1"/>
</dbReference>
<feature type="compositionally biased region" description="Low complexity" evidence="6">
    <location>
        <begin position="92"/>
        <end position="108"/>
    </location>
</feature>